<name>B3E1A7_METI4</name>
<dbReference type="HOGENOM" id="CLU_3100693_0_0_0"/>
<sequence length="51" mass="6334">MYKFNNFTILIKRNSLARMKTVFRFKWLKPDDRTFTVKPLRKKLLLYLLPE</sequence>
<gene>
    <name evidence="1" type="ordered locus">Minf_0848</name>
</gene>
<organism evidence="1 2">
    <name type="scientific">Methylacidiphilum infernorum (isolate V4)</name>
    <name type="common">Methylokorus infernorum (strain V4)</name>
    <dbReference type="NCBI Taxonomy" id="481448"/>
    <lineage>
        <taxon>Bacteria</taxon>
        <taxon>Pseudomonadati</taxon>
        <taxon>Verrucomicrobiota</taxon>
        <taxon>Methylacidiphilae</taxon>
        <taxon>Methylacidiphilales</taxon>
        <taxon>Methylacidiphilaceae</taxon>
        <taxon>Methylacidiphilum (ex Ratnadevi et al. 2023)</taxon>
    </lineage>
</organism>
<evidence type="ECO:0000313" key="1">
    <source>
        <dbReference type="EMBL" id="ACD82903.1"/>
    </source>
</evidence>
<dbReference type="AlphaFoldDB" id="B3E1A7"/>
<reference evidence="1 2" key="1">
    <citation type="journal article" date="2008" name="Biol. Direct">
        <title>Complete genome sequence of the extremely acidophilic methanotroph isolate V4, Methylacidiphilum infernorum, a representative of the bacterial phylum Verrucomicrobia.</title>
        <authorList>
            <person name="Hou S."/>
            <person name="Makarova K.S."/>
            <person name="Saw J.H."/>
            <person name="Senin P."/>
            <person name="Ly B.V."/>
            <person name="Zhou Z."/>
            <person name="Ren Y."/>
            <person name="Wang J."/>
            <person name="Galperin M.Y."/>
            <person name="Omelchenko M.V."/>
            <person name="Wolf Y.I."/>
            <person name="Yutin N."/>
            <person name="Koonin E.V."/>
            <person name="Stott M.B."/>
            <person name="Mountain B.W."/>
            <person name="Crowe M.A."/>
            <person name="Smirnova A.V."/>
            <person name="Dunfield P.F."/>
            <person name="Feng L."/>
            <person name="Wang L."/>
            <person name="Alam M."/>
        </authorList>
    </citation>
    <scope>NUCLEOTIDE SEQUENCE [LARGE SCALE GENOMIC DNA]</scope>
    <source>
        <strain evidence="2">Isolate V4</strain>
    </source>
</reference>
<accession>B3E1A7</accession>
<dbReference type="STRING" id="481448.Minf_0848"/>
<dbReference type="Proteomes" id="UP000009149">
    <property type="component" value="Chromosome"/>
</dbReference>
<protein>
    <submittedName>
        <fullName evidence="1">Uncharacterized protein</fullName>
    </submittedName>
</protein>
<dbReference type="KEGG" id="min:Minf_0848"/>
<proteinExistence type="predicted"/>
<evidence type="ECO:0000313" key="2">
    <source>
        <dbReference type="Proteomes" id="UP000009149"/>
    </source>
</evidence>
<dbReference type="EMBL" id="CP000975">
    <property type="protein sequence ID" value="ACD82903.1"/>
    <property type="molecule type" value="Genomic_DNA"/>
</dbReference>